<dbReference type="Pfam" id="PF13692">
    <property type="entry name" value="Glyco_trans_1_4"/>
    <property type="match status" value="1"/>
</dbReference>
<dbReference type="RefSeq" id="WP_279247666.1">
    <property type="nucleotide sequence ID" value="NZ_SHNO01000001.1"/>
</dbReference>
<evidence type="ECO:0000313" key="3">
    <source>
        <dbReference type="Proteomes" id="UP001143304"/>
    </source>
</evidence>
<name>A0ABT3T0Y1_9GAMM</name>
<sequence>MSTDSESSPLIAHIIYTLSTGGMENGLVNIINRMPAGKYRHVIICLTEADNFARRITADGVEIIELHMREGHDFDCYRRLRKCLKQLRPDIVHSRNLAALEAQLFTLGLSGVKRVHGEHGREIFDLDGSNWKYLALRKLMRLFIDRYIAVSRDLEHWLAASVGVPSERILQIYNGVDHKRFAPDAVKPLALLPKSWQALDGMLIVGTVGRLTPVKDQQILLRAMASLRAKHPELGERLRMILVGGGPLRADIERLSAQLGLQEVVWLTGDRADVPELLKLMDVYLLPSLGEGISNTVLEAMASGCPIIATEVGGNVELVEDGLTGALVPVGDQGALEEAMLALLGNERARREQGSNARQKVCRDFDWERTVASYMSVYDVVL</sequence>
<evidence type="ECO:0000313" key="2">
    <source>
        <dbReference type="EMBL" id="MCX2975908.1"/>
    </source>
</evidence>
<comment type="caution">
    <text evidence="2">The sequence shown here is derived from an EMBL/GenBank/DDBJ whole genome shotgun (WGS) entry which is preliminary data.</text>
</comment>
<protein>
    <submittedName>
        <fullName evidence="2">TIGR03088 family PEP-CTERM/XrtA system glycosyltransferase</fullName>
    </submittedName>
</protein>
<evidence type="ECO:0000259" key="1">
    <source>
        <dbReference type="Pfam" id="PF13439"/>
    </source>
</evidence>
<accession>A0ABT3T0Y1</accession>
<dbReference type="NCBIfam" id="TIGR03088">
    <property type="entry name" value="stp2"/>
    <property type="match status" value="1"/>
</dbReference>
<gene>
    <name evidence="2" type="ORF">EYC82_00885</name>
</gene>
<proteinExistence type="predicted"/>
<dbReference type="InterPro" id="IPR017522">
    <property type="entry name" value="Sugar_tfrase_PEP-CTERM_Stp2"/>
</dbReference>
<dbReference type="PANTHER" id="PTHR12526">
    <property type="entry name" value="GLYCOSYLTRANSFERASE"/>
    <property type="match status" value="1"/>
</dbReference>
<reference evidence="2" key="1">
    <citation type="submission" date="2019-02" db="EMBL/GenBank/DDBJ databases">
        <authorList>
            <person name="Li S.-H."/>
        </authorList>
    </citation>
    <scope>NUCLEOTIDE SEQUENCE</scope>
    <source>
        <strain evidence="2">IMCC11814</strain>
    </source>
</reference>
<dbReference type="InterPro" id="IPR028098">
    <property type="entry name" value="Glyco_trans_4-like_N"/>
</dbReference>
<dbReference type="Proteomes" id="UP001143304">
    <property type="component" value="Unassembled WGS sequence"/>
</dbReference>
<feature type="domain" description="Glycosyltransferase subfamily 4-like N-terminal" evidence="1">
    <location>
        <begin position="21"/>
        <end position="180"/>
    </location>
</feature>
<dbReference type="SUPFAM" id="SSF53756">
    <property type="entry name" value="UDP-Glycosyltransferase/glycogen phosphorylase"/>
    <property type="match status" value="1"/>
</dbReference>
<dbReference type="EMBL" id="SHNO01000001">
    <property type="protein sequence ID" value="MCX2975908.1"/>
    <property type="molecule type" value="Genomic_DNA"/>
</dbReference>
<dbReference type="Pfam" id="PF13439">
    <property type="entry name" value="Glyco_transf_4"/>
    <property type="match status" value="1"/>
</dbReference>
<organism evidence="2 3">
    <name type="scientific">Candidatus Marimicrobium litorale</name>
    <dbReference type="NCBI Taxonomy" id="2518991"/>
    <lineage>
        <taxon>Bacteria</taxon>
        <taxon>Pseudomonadati</taxon>
        <taxon>Pseudomonadota</taxon>
        <taxon>Gammaproteobacteria</taxon>
        <taxon>Cellvibrionales</taxon>
        <taxon>Halieaceae</taxon>
        <taxon>Marimicrobium</taxon>
    </lineage>
</organism>
<keyword evidence="3" id="KW-1185">Reference proteome</keyword>
<dbReference type="Gene3D" id="3.40.50.2000">
    <property type="entry name" value="Glycogen Phosphorylase B"/>
    <property type="match status" value="2"/>
</dbReference>